<comment type="caution">
    <text evidence="2">The sequence shown here is derived from an EMBL/GenBank/DDBJ whole genome shotgun (WGS) entry which is preliminary data.</text>
</comment>
<gene>
    <name evidence="2" type="ORF">Pcinc_005000</name>
</gene>
<proteinExistence type="predicted"/>
<feature type="region of interest" description="Disordered" evidence="1">
    <location>
        <begin position="1"/>
        <end position="44"/>
    </location>
</feature>
<dbReference type="Proteomes" id="UP001286313">
    <property type="component" value="Unassembled WGS sequence"/>
</dbReference>
<evidence type="ECO:0000313" key="2">
    <source>
        <dbReference type="EMBL" id="KAK3891097.1"/>
    </source>
</evidence>
<keyword evidence="3" id="KW-1185">Reference proteome</keyword>
<organism evidence="2 3">
    <name type="scientific">Petrolisthes cinctipes</name>
    <name type="common">Flat porcelain crab</name>
    <dbReference type="NCBI Taxonomy" id="88211"/>
    <lineage>
        <taxon>Eukaryota</taxon>
        <taxon>Metazoa</taxon>
        <taxon>Ecdysozoa</taxon>
        <taxon>Arthropoda</taxon>
        <taxon>Crustacea</taxon>
        <taxon>Multicrustacea</taxon>
        <taxon>Malacostraca</taxon>
        <taxon>Eumalacostraca</taxon>
        <taxon>Eucarida</taxon>
        <taxon>Decapoda</taxon>
        <taxon>Pleocyemata</taxon>
        <taxon>Anomura</taxon>
        <taxon>Galatheoidea</taxon>
        <taxon>Porcellanidae</taxon>
        <taxon>Petrolisthes</taxon>
    </lineage>
</organism>
<evidence type="ECO:0000256" key="1">
    <source>
        <dbReference type="SAM" id="MobiDB-lite"/>
    </source>
</evidence>
<evidence type="ECO:0000313" key="3">
    <source>
        <dbReference type="Proteomes" id="UP001286313"/>
    </source>
</evidence>
<dbReference type="AlphaFoldDB" id="A0AAE1L0Z5"/>
<accession>A0AAE1L0Z5</accession>
<feature type="compositionally biased region" description="Basic residues" evidence="1">
    <location>
        <begin position="35"/>
        <end position="44"/>
    </location>
</feature>
<name>A0AAE1L0Z5_PETCI</name>
<reference evidence="2" key="1">
    <citation type="submission" date="2023-10" db="EMBL/GenBank/DDBJ databases">
        <title>Genome assemblies of two species of porcelain crab, Petrolisthes cinctipes and Petrolisthes manimaculis (Anomura: Porcellanidae).</title>
        <authorList>
            <person name="Angst P."/>
        </authorList>
    </citation>
    <scope>NUCLEOTIDE SEQUENCE</scope>
    <source>
        <strain evidence="2">PB745_01</strain>
        <tissue evidence="2">Gill</tissue>
    </source>
</reference>
<sequence length="161" mass="18180">MSDSDGDTDATRHSTNLNMGDGRKRKVLKFGSRPSAKRRKREQRYRKAWEKLFPWIKPSKKDAHIATCGKCHVEISAQITTLKLHQKSEKHKKNRAPSASQTIVEALVGTRSNQHDKSDAVKNAEIKLVAMMMEHNISFRAADHMADVLKECFPESAIAKA</sequence>
<protein>
    <submittedName>
        <fullName evidence="2">Uncharacterized protein</fullName>
    </submittedName>
</protein>
<dbReference type="EMBL" id="JAWQEG010000367">
    <property type="protein sequence ID" value="KAK3891097.1"/>
    <property type="molecule type" value="Genomic_DNA"/>
</dbReference>